<sequence>MFETSDPKHLYYVANRVTLFPEDEQILIKLYQPLVGAVAVALYQTLISNYDPYGIVSDSKGIYSLQEQLDCSLKQMFTSLHKLEAVGLVQTFLSDNVFNNLLVFKLLKVPSADKFFATPLLASLLKEKVGEETFHELSHKFAKEAKLREKPIKNARDVSANFFDVFRLPGDEAITPSSDVIEAAKENKVHEEEVAQVNDKDAIDWDFIKEQYEVYQIPASEVDNKKNQIRSLMQTYGLSEKEFVDESLPCLHGSYELNMRDISNTLAENYKRINTREHVQKQVNEGRKKALAAIKGLDDNDKKLLKEANESSPAEFLYKIKTEKGGIASAGERQIINNLHTQYGLPEDLINILTYTCLTYDTVVNSNLAYKIANDWLQHGVATAVQALQYVKKRRDSFGNGNNRRSRRNYNYQNKRVEKGTDWSKKKVDTNSGISTERLKELFKNLDKNLGNDEKAGE</sequence>
<proteinExistence type="inferred from homology"/>
<dbReference type="InterPro" id="IPR006343">
    <property type="entry name" value="DnaB/C_C"/>
</dbReference>
<dbReference type="PATRIC" id="fig|1423767.3.peg.279"/>
<evidence type="ECO:0000259" key="4">
    <source>
        <dbReference type="Pfam" id="PF25888"/>
    </source>
</evidence>
<dbReference type="eggNOG" id="COG3611">
    <property type="taxonomic scope" value="Bacteria"/>
</dbReference>
<feature type="region of interest" description="Disordered" evidence="2">
    <location>
        <begin position="396"/>
        <end position="430"/>
    </location>
</feature>
<reference evidence="5 6" key="1">
    <citation type="journal article" date="2015" name="Genome Announc.">
        <title>Expanding the biotechnology potential of lactobacilli through comparative genomics of 213 strains and associated genera.</title>
        <authorList>
            <person name="Sun Z."/>
            <person name="Harris H.M."/>
            <person name="McCann A."/>
            <person name="Guo C."/>
            <person name="Argimon S."/>
            <person name="Zhang W."/>
            <person name="Yang X."/>
            <person name="Jeffery I.B."/>
            <person name="Cooney J.C."/>
            <person name="Kagawa T.F."/>
            <person name="Liu W."/>
            <person name="Song Y."/>
            <person name="Salvetti E."/>
            <person name="Wrobel A."/>
            <person name="Rasinkangas P."/>
            <person name="Parkhill J."/>
            <person name="Rea M.C."/>
            <person name="O'Sullivan O."/>
            <person name="Ritari J."/>
            <person name="Douillard F.P."/>
            <person name="Paul Ross R."/>
            <person name="Yang R."/>
            <person name="Briner A.E."/>
            <person name="Felis G.E."/>
            <person name="de Vos W.M."/>
            <person name="Barrangou R."/>
            <person name="Klaenhammer T.R."/>
            <person name="Caufield P.W."/>
            <person name="Cui Y."/>
            <person name="Zhang H."/>
            <person name="O'Toole P.W."/>
        </authorList>
    </citation>
    <scope>NUCLEOTIDE SEQUENCE [LARGE SCALE GENOMIC DNA]</scope>
    <source>
        <strain evidence="5 6">DSM 16761</strain>
    </source>
</reference>
<feature type="compositionally biased region" description="Basic and acidic residues" evidence="2">
    <location>
        <begin position="415"/>
        <end position="429"/>
    </location>
</feature>
<dbReference type="Pfam" id="PF25888">
    <property type="entry name" value="WHD_DnaB"/>
    <property type="match status" value="1"/>
</dbReference>
<evidence type="ECO:0000313" key="5">
    <source>
        <dbReference type="EMBL" id="KRM05040.1"/>
    </source>
</evidence>
<feature type="compositionally biased region" description="Low complexity" evidence="2">
    <location>
        <begin position="398"/>
        <end position="414"/>
    </location>
</feature>
<feature type="domain" description="Replicative helicase loading/DNA remodeling protein DnaB N-terminal winged helix" evidence="4">
    <location>
        <begin position="11"/>
        <end position="219"/>
    </location>
</feature>
<accession>A0A0R1VH59</accession>
<comment type="similarity">
    <text evidence="1">Belongs to the DnaB/DnaD family.</text>
</comment>
<feature type="domain" description="DnaB/C C-terminal" evidence="3">
    <location>
        <begin position="319"/>
        <end position="390"/>
    </location>
</feature>
<comment type="caution">
    <text evidence="5">The sequence shown here is derived from an EMBL/GenBank/DDBJ whole genome shotgun (WGS) entry which is preliminary data.</text>
</comment>
<evidence type="ECO:0000313" key="6">
    <source>
        <dbReference type="Proteomes" id="UP000051307"/>
    </source>
</evidence>
<dbReference type="AlphaFoldDB" id="A0A0R1VH59"/>
<dbReference type="EMBL" id="AZFU01000015">
    <property type="protein sequence ID" value="KRM05040.1"/>
    <property type="molecule type" value="Genomic_DNA"/>
</dbReference>
<evidence type="ECO:0000259" key="3">
    <source>
        <dbReference type="Pfam" id="PF07261"/>
    </source>
</evidence>
<dbReference type="RefSeq" id="WP_056938189.1">
    <property type="nucleotide sequence ID" value="NZ_AZFU01000015.1"/>
</dbReference>
<dbReference type="InterPro" id="IPR058660">
    <property type="entry name" value="WHD_DnaB"/>
</dbReference>
<dbReference type="Pfam" id="PF07261">
    <property type="entry name" value="DnaB_2"/>
    <property type="match status" value="1"/>
</dbReference>
<protein>
    <submittedName>
        <fullName evidence="5">Replication initiation membrane attachment protein</fullName>
    </submittedName>
</protein>
<dbReference type="OrthoDB" id="2082007at2"/>
<dbReference type="Gene3D" id="1.10.10.630">
    <property type="entry name" value="DnaD domain-like"/>
    <property type="match status" value="1"/>
</dbReference>
<dbReference type="InterPro" id="IPR034829">
    <property type="entry name" value="DnaD-like_sf"/>
</dbReference>
<organism evidence="5 6">
    <name type="scientific">Lactobacillus kitasatonis DSM 16761 = JCM 1039</name>
    <dbReference type="NCBI Taxonomy" id="1423767"/>
    <lineage>
        <taxon>Bacteria</taxon>
        <taxon>Bacillati</taxon>
        <taxon>Bacillota</taxon>
        <taxon>Bacilli</taxon>
        <taxon>Lactobacillales</taxon>
        <taxon>Lactobacillaceae</taxon>
        <taxon>Lactobacillus</taxon>
    </lineage>
</organism>
<evidence type="ECO:0000256" key="2">
    <source>
        <dbReference type="SAM" id="MobiDB-lite"/>
    </source>
</evidence>
<name>A0A0R1VH59_9LACO</name>
<dbReference type="Proteomes" id="UP000051307">
    <property type="component" value="Unassembled WGS sequence"/>
</dbReference>
<evidence type="ECO:0000256" key="1">
    <source>
        <dbReference type="ARBA" id="ARBA00093462"/>
    </source>
</evidence>
<gene>
    <name evidence="5" type="ORF">FC59_GL000268</name>
</gene>